<feature type="compositionally biased region" description="Low complexity" evidence="1">
    <location>
        <begin position="26"/>
        <end position="43"/>
    </location>
</feature>
<dbReference type="EMBL" id="SMKX01000093">
    <property type="protein sequence ID" value="TDD54500.1"/>
    <property type="molecule type" value="Genomic_DNA"/>
</dbReference>
<protein>
    <submittedName>
        <fullName evidence="3">Serine protease</fullName>
    </submittedName>
</protein>
<keyword evidence="4" id="KW-1185">Reference proteome</keyword>
<keyword evidence="3" id="KW-0645">Protease</keyword>
<feature type="compositionally biased region" description="Acidic residues" evidence="1">
    <location>
        <begin position="1"/>
        <end position="10"/>
    </location>
</feature>
<keyword evidence="3" id="KW-0378">Hydrolase</keyword>
<keyword evidence="2" id="KW-1133">Transmembrane helix</keyword>
<dbReference type="OrthoDB" id="3827631at2"/>
<evidence type="ECO:0000256" key="2">
    <source>
        <dbReference type="SAM" id="Phobius"/>
    </source>
</evidence>
<dbReference type="Proteomes" id="UP000295124">
    <property type="component" value="Unassembled WGS sequence"/>
</dbReference>
<dbReference type="SUPFAM" id="SSF50494">
    <property type="entry name" value="Trypsin-like serine proteases"/>
    <property type="match status" value="1"/>
</dbReference>
<feature type="transmembrane region" description="Helical" evidence="2">
    <location>
        <begin position="56"/>
        <end position="77"/>
    </location>
</feature>
<organism evidence="3 4">
    <name type="scientific">Kribbella antibiotica</name>
    <dbReference type="NCBI Taxonomy" id="190195"/>
    <lineage>
        <taxon>Bacteria</taxon>
        <taxon>Bacillati</taxon>
        <taxon>Actinomycetota</taxon>
        <taxon>Actinomycetes</taxon>
        <taxon>Propionibacteriales</taxon>
        <taxon>Kribbellaceae</taxon>
        <taxon>Kribbella</taxon>
    </lineage>
</organism>
<keyword evidence="2" id="KW-0812">Transmembrane</keyword>
<name>A0A4R4Z9V1_9ACTN</name>
<comment type="caution">
    <text evidence="3">The sequence shown here is derived from an EMBL/GenBank/DDBJ whole genome shotgun (WGS) entry which is preliminary data.</text>
</comment>
<keyword evidence="2" id="KW-0472">Membrane</keyword>
<accession>A0A4R4Z9V1</accession>
<dbReference type="RefSeq" id="WP_132172275.1">
    <property type="nucleotide sequence ID" value="NZ_SMKX01000093.1"/>
</dbReference>
<sequence>MVAAGDEEDDSVVHDGRSGPRPPRRVPAGAPPLTQLQPTIRRTTPPPRRPWLFGRFLAGLVVLLLVVTGGAAAGWFVRQDRTSINEVKVLADVGSSVVRVLSTACSGTGEGTGVYVGDNLVLTADIAVREPLAAAIVTRDGVIRRANLLGTGPDGVAVLQVVDRLSVPPLQIAASAPDPEAGRALLGYTASGNLAAQTVGSEHRPRPLGEVMNAAKLGGPVFDKSNQVVGMVTGDNLAGSRIVPAATLRALAVRNASGLTPNSGGSCTESRGPQSAVTPVLQVSATELAVQAQRTMTNYLTLQNRHDFAGVRKYYTSRLAGALPLTKDRQGHLTTYFFGATITEITQSDGGVNVRINYVTLFSSDAHGAEGKNCNRLDQRYRLLPSANGLLIDGSSQVTSPRPCDQT</sequence>
<evidence type="ECO:0000313" key="4">
    <source>
        <dbReference type="Proteomes" id="UP000295124"/>
    </source>
</evidence>
<feature type="region of interest" description="Disordered" evidence="1">
    <location>
        <begin position="1"/>
        <end position="46"/>
    </location>
</feature>
<gene>
    <name evidence="3" type="ORF">E1263_27040</name>
</gene>
<dbReference type="Pfam" id="PF13365">
    <property type="entry name" value="Trypsin_2"/>
    <property type="match status" value="1"/>
</dbReference>
<reference evidence="3 4" key="1">
    <citation type="submission" date="2019-03" db="EMBL/GenBank/DDBJ databases">
        <title>Draft genome sequences of novel Actinobacteria.</title>
        <authorList>
            <person name="Sahin N."/>
            <person name="Ay H."/>
            <person name="Saygin H."/>
        </authorList>
    </citation>
    <scope>NUCLEOTIDE SEQUENCE [LARGE SCALE GENOMIC DNA]</scope>
    <source>
        <strain evidence="3 4">JCM 13523</strain>
    </source>
</reference>
<dbReference type="GO" id="GO:0008233">
    <property type="term" value="F:peptidase activity"/>
    <property type="evidence" value="ECO:0007669"/>
    <property type="project" value="UniProtKB-KW"/>
</dbReference>
<dbReference type="InterPro" id="IPR009003">
    <property type="entry name" value="Peptidase_S1_PA"/>
</dbReference>
<evidence type="ECO:0000313" key="3">
    <source>
        <dbReference type="EMBL" id="TDD54500.1"/>
    </source>
</evidence>
<dbReference type="AlphaFoldDB" id="A0A4R4Z9V1"/>
<dbReference type="GO" id="GO:0006508">
    <property type="term" value="P:proteolysis"/>
    <property type="evidence" value="ECO:0007669"/>
    <property type="project" value="UniProtKB-KW"/>
</dbReference>
<proteinExistence type="predicted"/>
<evidence type="ECO:0000256" key="1">
    <source>
        <dbReference type="SAM" id="MobiDB-lite"/>
    </source>
</evidence>